<dbReference type="AlphaFoldDB" id="F7NLN4"/>
<evidence type="ECO:0000313" key="2">
    <source>
        <dbReference type="Proteomes" id="UP000003240"/>
    </source>
</evidence>
<evidence type="ECO:0000313" key="1">
    <source>
        <dbReference type="EMBL" id="EGO63056.1"/>
    </source>
</evidence>
<proteinExistence type="predicted"/>
<reference evidence="1 2" key="1">
    <citation type="journal article" date="2011" name="EMBO J.">
        <title>Structural diversity of bacterial flagellar motors.</title>
        <authorList>
            <person name="Chen S."/>
            <person name="Beeby M."/>
            <person name="Murphy G.E."/>
            <person name="Leadbetter J.R."/>
            <person name="Hendrixson D.R."/>
            <person name="Briegel A."/>
            <person name="Li Z."/>
            <person name="Shi J."/>
            <person name="Tocheva E.I."/>
            <person name="Muller A."/>
            <person name="Dobro M.J."/>
            <person name="Jensen G.J."/>
        </authorList>
    </citation>
    <scope>NUCLEOTIDE SEQUENCE [LARGE SCALE GENOMIC DNA]</scope>
    <source>
        <strain evidence="1 2">DSM 6540</strain>
    </source>
</reference>
<comment type="caution">
    <text evidence="1">The sequence shown here is derived from an EMBL/GenBank/DDBJ whole genome shotgun (WGS) entry which is preliminary data.</text>
</comment>
<dbReference type="EMBL" id="AFGF01000143">
    <property type="protein sequence ID" value="EGO63056.1"/>
    <property type="molecule type" value="Genomic_DNA"/>
</dbReference>
<protein>
    <submittedName>
        <fullName evidence="1">Uncharacterized protein</fullName>
    </submittedName>
</protein>
<gene>
    <name evidence="1" type="ORF">ALO_15042</name>
</gene>
<sequence length="53" mass="5614">MRPAGRCSKRAGRFFCHSTGMASAVDRPDAGRLGSRIGFYASIGPLLKTAEKG</sequence>
<dbReference type="STRING" id="1009370.ALO_15042"/>
<organism evidence="1 2">
    <name type="scientific">Acetonema longum DSM 6540</name>
    <dbReference type="NCBI Taxonomy" id="1009370"/>
    <lineage>
        <taxon>Bacteria</taxon>
        <taxon>Bacillati</taxon>
        <taxon>Bacillota</taxon>
        <taxon>Negativicutes</taxon>
        <taxon>Acetonemataceae</taxon>
        <taxon>Acetonema</taxon>
    </lineage>
</organism>
<keyword evidence="2" id="KW-1185">Reference proteome</keyword>
<name>F7NLN4_9FIRM</name>
<dbReference type="Proteomes" id="UP000003240">
    <property type="component" value="Unassembled WGS sequence"/>
</dbReference>
<accession>F7NLN4</accession>